<dbReference type="RefSeq" id="WP_159372336.1">
    <property type="nucleotide sequence ID" value="NZ_CP047260.1"/>
</dbReference>
<dbReference type="AlphaFoldDB" id="A0A8T8BW59"/>
<gene>
    <name evidence="2" type="ORF">PMA4326_000570</name>
</gene>
<keyword evidence="1" id="KW-0812">Transmembrane</keyword>
<feature type="transmembrane region" description="Helical" evidence="1">
    <location>
        <begin position="34"/>
        <end position="53"/>
    </location>
</feature>
<keyword evidence="1" id="KW-1133">Transmembrane helix</keyword>
<sequence length="167" mass="18856">MLSLITFIHWSGNMLCLIIIWIAIVIIYNSHALWPLGLIGLTFAWTFGGSWLIKTLKGRYAERLHKIVMSIAPAGFSAKAQVSDEVGRRYVGIDPKKGTAVLIDEYNGIRKVMPLSEITEWATVITSGKHFQHVILRFRDYDYPSITIPVRTHDVERVTSQLITAMG</sequence>
<proteinExistence type="predicted"/>
<feature type="transmembrane region" description="Helical" evidence="1">
    <location>
        <begin position="7"/>
        <end position="28"/>
    </location>
</feature>
<evidence type="ECO:0000313" key="3">
    <source>
        <dbReference type="Proteomes" id="UP000003811"/>
    </source>
</evidence>
<keyword evidence="1" id="KW-0472">Membrane</keyword>
<evidence type="ECO:0000256" key="1">
    <source>
        <dbReference type="SAM" id="Phobius"/>
    </source>
</evidence>
<protein>
    <submittedName>
        <fullName evidence="2">Uncharacterized protein</fullName>
    </submittedName>
</protein>
<evidence type="ECO:0000313" key="2">
    <source>
        <dbReference type="EMBL" id="QHE95276.1"/>
    </source>
</evidence>
<accession>A0A8T8BW59</accession>
<reference evidence="2 3" key="1">
    <citation type="journal article" date="2011" name="PLoS Pathog.">
        <title>Dynamic evolution of pathogenicity revealed by sequencing and comparative genomics of 19 Pseudomonas syringae isolates.</title>
        <authorList>
            <person name="Baltrus D.A."/>
            <person name="Nishimura M.T."/>
            <person name="Romanchuk A."/>
            <person name="Chang J.H."/>
            <person name="Mukhtar M.S."/>
            <person name="Cherkis K."/>
            <person name="Roach J."/>
            <person name="Grant S.R."/>
            <person name="Jones C.D."/>
            <person name="Dangl J.L."/>
        </authorList>
    </citation>
    <scope>NUCLEOTIDE SEQUENCE [LARGE SCALE GENOMIC DNA]</scope>
    <source>
        <strain evidence="2 3">ES4326</strain>
    </source>
</reference>
<name>A0A8T8BW59_PSEYM</name>
<dbReference type="Proteomes" id="UP000003811">
    <property type="component" value="Chromosome"/>
</dbReference>
<organism evidence="2 3">
    <name type="scientific">Pseudomonas syringae pv. maculicola str. ES4326</name>
    <dbReference type="NCBI Taxonomy" id="629265"/>
    <lineage>
        <taxon>Bacteria</taxon>
        <taxon>Pseudomonadati</taxon>
        <taxon>Pseudomonadota</taxon>
        <taxon>Gammaproteobacteria</taxon>
        <taxon>Pseudomonadales</taxon>
        <taxon>Pseudomonadaceae</taxon>
        <taxon>Pseudomonas</taxon>
    </lineage>
</organism>
<dbReference type="EMBL" id="CP047260">
    <property type="protein sequence ID" value="QHE95276.1"/>
    <property type="molecule type" value="Genomic_DNA"/>
</dbReference>